<evidence type="ECO:0000313" key="2">
    <source>
        <dbReference type="EMBL" id="PON42917.1"/>
    </source>
</evidence>
<protein>
    <submittedName>
        <fullName evidence="2">Uncharacterized protein</fullName>
    </submittedName>
</protein>
<dbReference type="AlphaFoldDB" id="A0A2P5B278"/>
<gene>
    <name evidence="2" type="ORF">PanWU01x14_278130</name>
</gene>
<proteinExistence type="predicted"/>
<accession>A0A2P5B278</accession>
<dbReference type="OrthoDB" id="10295374at2759"/>
<evidence type="ECO:0000313" key="3">
    <source>
        <dbReference type="Proteomes" id="UP000237105"/>
    </source>
</evidence>
<feature type="region of interest" description="Disordered" evidence="1">
    <location>
        <begin position="1"/>
        <end position="22"/>
    </location>
</feature>
<name>A0A2P5B278_PARAD</name>
<keyword evidence="3" id="KW-1185">Reference proteome</keyword>
<reference evidence="3" key="1">
    <citation type="submission" date="2016-06" db="EMBL/GenBank/DDBJ databases">
        <title>Parallel loss of symbiosis genes in relatives of nitrogen-fixing non-legume Parasponia.</title>
        <authorList>
            <person name="Van Velzen R."/>
            <person name="Holmer R."/>
            <person name="Bu F."/>
            <person name="Rutten L."/>
            <person name="Van Zeijl A."/>
            <person name="Liu W."/>
            <person name="Santuari L."/>
            <person name="Cao Q."/>
            <person name="Sharma T."/>
            <person name="Shen D."/>
            <person name="Roswanjaya Y."/>
            <person name="Wardhani T."/>
            <person name="Kalhor M.S."/>
            <person name="Jansen J."/>
            <person name="Van den Hoogen J."/>
            <person name="Gungor B."/>
            <person name="Hartog M."/>
            <person name="Hontelez J."/>
            <person name="Verver J."/>
            <person name="Yang W.-C."/>
            <person name="Schijlen E."/>
            <person name="Repin R."/>
            <person name="Schilthuizen M."/>
            <person name="Schranz E."/>
            <person name="Heidstra R."/>
            <person name="Miyata K."/>
            <person name="Fedorova E."/>
            <person name="Kohlen W."/>
            <person name="Bisseling T."/>
            <person name="Smit S."/>
            <person name="Geurts R."/>
        </authorList>
    </citation>
    <scope>NUCLEOTIDE SEQUENCE [LARGE SCALE GENOMIC DNA]</scope>
    <source>
        <strain evidence="3">cv. WU1-14</strain>
    </source>
</reference>
<dbReference type="EMBL" id="JXTB01000380">
    <property type="protein sequence ID" value="PON42917.1"/>
    <property type="molecule type" value="Genomic_DNA"/>
</dbReference>
<dbReference type="Proteomes" id="UP000237105">
    <property type="component" value="Unassembled WGS sequence"/>
</dbReference>
<organism evidence="2 3">
    <name type="scientific">Parasponia andersonii</name>
    <name type="common">Sponia andersonii</name>
    <dbReference type="NCBI Taxonomy" id="3476"/>
    <lineage>
        <taxon>Eukaryota</taxon>
        <taxon>Viridiplantae</taxon>
        <taxon>Streptophyta</taxon>
        <taxon>Embryophyta</taxon>
        <taxon>Tracheophyta</taxon>
        <taxon>Spermatophyta</taxon>
        <taxon>Magnoliopsida</taxon>
        <taxon>eudicotyledons</taxon>
        <taxon>Gunneridae</taxon>
        <taxon>Pentapetalae</taxon>
        <taxon>rosids</taxon>
        <taxon>fabids</taxon>
        <taxon>Rosales</taxon>
        <taxon>Cannabaceae</taxon>
        <taxon>Parasponia</taxon>
    </lineage>
</organism>
<comment type="caution">
    <text evidence="2">The sequence shown here is derived from an EMBL/GenBank/DDBJ whole genome shotgun (WGS) entry which is preliminary data.</text>
</comment>
<evidence type="ECO:0000256" key="1">
    <source>
        <dbReference type="SAM" id="MobiDB-lite"/>
    </source>
</evidence>
<sequence>MLMKKQILANRKKQRSRSDLDTPTCPHIIVATNWLTITHEPKVHCRADKVTVEGQVHTTHGEQGAFWYGQNRINVPDKPQKKHISMSIGLSENRRVRCS</sequence>